<evidence type="ECO:0000313" key="2">
    <source>
        <dbReference type="EMBL" id="OWK31670.1"/>
    </source>
</evidence>
<dbReference type="AlphaFoldDB" id="A0A245ZPK4"/>
<sequence length="541" mass="57068">MLRLSNKASACGIALAMALAASGAQARDRFVAPYIELTQVFDADLDGGDDVLTYSQIAVGVDAAISGRRAEGQVSYRYERRIAWGDDLGDQDIHTGLARGSVRVARGLSIEGGALATRARADIRGAAPGNLVGNVDNITQVYSLYAGPVLNTSAGPVQIAASAFGGYTKVEAPGFTGVAPGQPRLDYFDDSTNFIAQASAGVAAGTVLPVGVTVSGAYERDDAGQLDQKYEGYFARGDVTLPVSRTVALRAGAGYEKIKATQRDPLLDAAGNPVLDGNGRFVTDPASPERIAYNTDGLIYDAGVIWRPSPRLELRANAGYRYGGDIYFGSLTWEMARNTGLQVLVYDGIETFGRQLRDGLRQMPTSFQGTANPFGQQFNGCIFGGNPGANGGGAGGCLNNVFQSISTATYRARGIDAVASAVEGRTSYGVGAGYANRRLNTPVLVPGTVVIGVEDESYYAQLFWSRALSRVSQVDANVFANYYDSGLPLSSGVLNLGATGTYSRQFGRLGTVASLGVYTFDQDGFDNQWSAQALLGARYTF</sequence>
<comment type="caution">
    <text evidence="2">The sequence shown here is derived from an EMBL/GenBank/DDBJ whole genome shotgun (WGS) entry which is preliminary data.</text>
</comment>
<proteinExistence type="predicted"/>
<protein>
    <submittedName>
        <fullName evidence="2">Uncharacterized protein</fullName>
    </submittedName>
</protein>
<feature type="signal peptide" evidence="1">
    <location>
        <begin position="1"/>
        <end position="26"/>
    </location>
</feature>
<name>A0A245ZPK4_9SPHN</name>
<dbReference type="SUPFAM" id="SSF56935">
    <property type="entry name" value="Porins"/>
    <property type="match status" value="1"/>
</dbReference>
<evidence type="ECO:0000256" key="1">
    <source>
        <dbReference type="SAM" id="SignalP"/>
    </source>
</evidence>
<evidence type="ECO:0000313" key="3">
    <source>
        <dbReference type="Proteomes" id="UP000197290"/>
    </source>
</evidence>
<dbReference type="Proteomes" id="UP000197290">
    <property type="component" value="Unassembled WGS sequence"/>
</dbReference>
<reference evidence="2 3" key="1">
    <citation type="submission" date="2017-03" db="EMBL/GenBank/DDBJ databases">
        <title>Genome sequence of Sphingomonas dokdonensis DSM 21029.</title>
        <authorList>
            <person name="Poehlein A."/>
            <person name="Wuebbeler J.H."/>
            <person name="Steinbuechel A."/>
            <person name="Daniel R."/>
        </authorList>
    </citation>
    <scope>NUCLEOTIDE SEQUENCE [LARGE SCALE GENOMIC DNA]</scope>
    <source>
        <strain evidence="2 3">DSM 21029</strain>
    </source>
</reference>
<organism evidence="2 3">
    <name type="scientific">Sphingomonas dokdonensis</name>
    <dbReference type="NCBI Taxonomy" id="344880"/>
    <lineage>
        <taxon>Bacteria</taxon>
        <taxon>Pseudomonadati</taxon>
        <taxon>Pseudomonadota</taxon>
        <taxon>Alphaproteobacteria</taxon>
        <taxon>Sphingomonadales</taxon>
        <taxon>Sphingomonadaceae</taxon>
        <taxon>Sphingomonas</taxon>
    </lineage>
</organism>
<feature type="chain" id="PRO_5013123017" evidence="1">
    <location>
        <begin position="27"/>
        <end position="541"/>
    </location>
</feature>
<accession>A0A245ZPK4</accession>
<dbReference type="RefSeq" id="WP_245829290.1">
    <property type="nucleotide sequence ID" value="NZ_NBBI01000002.1"/>
</dbReference>
<keyword evidence="3" id="KW-1185">Reference proteome</keyword>
<gene>
    <name evidence="2" type="ORF">SPDO_16800</name>
</gene>
<keyword evidence="1" id="KW-0732">Signal</keyword>
<dbReference type="EMBL" id="NBBI01000002">
    <property type="protein sequence ID" value="OWK31670.1"/>
    <property type="molecule type" value="Genomic_DNA"/>
</dbReference>